<dbReference type="EMBL" id="JBEDUW010000002">
    <property type="protein sequence ID" value="KAK9946475.1"/>
    <property type="molecule type" value="Genomic_DNA"/>
</dbReference>
<evidence type="ECO:0000256" key="1">
    <source>
        <dbReference type="ARBA" id="ARBA00001933"/>
    </source>
</evidence>
<comment type="caution">
    <text evidence="7">The sequence shown here is derived from an EMBL/GenBank/DDBJ whole genome shotgun (WGS) entry which is preliminary data.</text>
</comment>
<evidence type="ECO:0000313" key="8">
    <source>
        <dbReference type="Proteomes" id="UP001457282"/>
    </source>
</evidence>
<keyword evidence="5" id="KW-0012">Acyltransferase</keyword>
<feature type="signal peptide" evidence="6">
    <location>
        <begin position="1"/>
        <end position="23"/>
    </location>
</feature>
<organism evidence="7 8">
    <name type="scientific">Rubus argutus</name>
    <name type="common">Southern blackberry</name>
    <dbReference type="NCBI Taxonomy" id="59490"/>
    <lineage>
        <taxon>Eukaryota</taxon>
        <taxon>Viridiplantae</taxon>
        <taxon>Streptophyta</taxon>
        <taxon>Embryophyta</taxon>
        <taxon>Tracheophyta</taxon>
        <taxon>Spermatophyta</taxon>
        <taxon>Magnoliopsida</taxon>
        <taxon>eudicotyledons</taxon>
        <taxon>Gunneridae</taxon>
        <taxon>Pentapetalae</taxon>
        <taxon>rosids</taxon>
        <taxon>fabids</taxon>
        <taxon>Rosales</taxon>
        <taxon>Rosaceae</taxon>
        <taxon>Rosoideae</taxon>
        <taxon>Rosoideae incertae sedis</taxon>
        <taxon>Rubus</taxon>
    </lineage>
</organism>
<dbReference type="PANTHER" id="PTHR13693">
    <property type="entry name" value="CLASS II AMINOTRANSFERASE/8-AMINO-7-OXONONANOATE SYNTHASE"/>
    <property type="match status" value="1"/>
</dbReference>
<evidence type="ECO:0000256" key="2">
    <source>
        <dbReference type="ARBA" id="ARBA00008392"/>
    </source>
</evidence>
<dbReference type="GO" id="GO:0004758">
    <property type="term" value="F:serine C-palmitoyltransferase activity"/>
    <property type="evidence" value="ECO:0007669"/>
    <property type="project" value="TreeGrafter"/>
</dbReference>
<dbReference type="PANTHER" id="PTHR13693:SF2">
    <property type="entry name" value="SERINE PALMITOYLTRANSFERASE 1"/>
    <property type="match status" value="1"/>
</dbReference>
<evidence type="ECO:0000256" key="6">
    <source>
        <dbReference type="SAM" id="SignalP"/>
    </source>
</evidence>
<comment type="cofactor">
    <cofactor evidence="1">
        <name>pyridoxal 5'-phosphate</name>
        <dbReference type="ChEBI" id="CHEBI:597326"/>
    </cofactor>
</comment>
<evidence type="ECO:0000256" key="3">
    <source>
        <dbReference type="ARBA" id="ARBA00022679"/>
    </source>
</evidence>
<dbReference type="GO" id="GO:0016020">
    <property type="term" value="C:membrane"/>
    <property type="evidence" value="ECO:0007669"/>
    <property type="project" value="GOC"/>
</dbReference>
<reference evidence="7 8" key="1">
    <citation type="journal article" date="2023" name="G3 (Bethesda)">
        <title>A chromosome-length genome assembly and annotation of blackberry (Rubus argutus, cv. 'Hillquist').</title>
        <authorList>
            <person name="Bruna T."/>
            <person name="Aryal R."/>
            <person name="Dudchenko O."/>
            <person name="Sargent D.J."/>
            <person name="Mead D."/>
            <person name="Buti M."/>
            <person name="Cavallini A."/>
            <person name="Hytonen T."/>
            <person name="Andres J."/>
            <person name="Pham M."/>
            <person name="Weisz D."/>
            <person name="Mascagni F."/>
            <person name="Usai G."/>
            <person name="Natali L."/>
            <person name="Bassil N."/>
            <person name="Fernandez G.E."/>
            <person name="Lomsadze A."/>
            <person name="Armour M."/>
            <person name="Olukolu B."/>
            <person name="Poorten T."/>
            <person name="Britton C."/>
            <person name="Davik J."/>
            <person name="Ashrafi H."/>
            <person name="Aiden E.L."/>
            <person name="Borodovsky M."/>
            <person name="Worthington M."/>
        </authorList>
    </citation>
    <scope>NUCLEOTIDE SEQUENCE [LARGE SCALE GENOMIC DNA]</scope>
    <source>
        <strain evidence="7">PI 553951</strain>
    </source>
</reference>
<dbReference type="Gene3D" id="3.90.1150.10">
    <property type="entry name" value="Aspartate Aminotransferase, domain 1"/>
    <property type="match status" value="1"/>
</dbReference>
<dbReference type="GO" id="GO:0046512">
    <property type="term" value="P:sphingosine biosynthetic process"/>
    <property type="evidence" value="ECO:0007669"/>
    <property type="project" value="TreeGrafter"/>
</dbReference>
<dbReference type="InterPro" id="IPR015424">
    <property type="entry name" value="PyrdxlP-dep_Trfase"/>
</dbReference>
<gene>
    <name evidence="7" type="ORF">M0R45_011940</name>
</gene>
<evidence type="ECO:0000256" key="4">
    <source>
        <dbReference type="ARBA" id="ARBA00022898"/>
    </source>
</evidence>
<evidence type="ECO:0000313" key="7">
    <source>
        <dbReference type="EMBL" id="KAK9946475.1"/>
    </source>
</evidence>
<dbReference type="AlphaFoldDB" id="A0AAW1YBE6"/>
<keyword evidence="3" id="KW-0808">Transferase</keyword>
<dbReference type="GO" id="GO:0046513">
    <property type="term" value="P:ceramide biosynthetic process"/>
    <property type="evidence" value="ECO:0007669"/>
    <property type="project" value="TreeGrafter"/>
</dbReference>
<evidence type="ECO:0000256" key="5">
    <source>
        <dbReference type="ARBA" id="ARBA00023315"/>
    </source>
</evidence>
<sequence>MVVTVVFLGTSFLASLPPYLASAAITAIDVLEENPDLIIKLKKNIALLWKGLSGVMGLLLASDPESPIVFLKLQKSKGSMKSDLQLLNCIADRLLKDHSILAVASKRSTLDNGRLPVGIKLFVSAAHSESDLVKASEALKRVADSVLKNHI</sequence>
<keyword evidence="6" id="KW-0732">Signal</keyword>
<keyword evidence="4" id="KW-0663">Pyridoxal phosphate</keyword>
<comment type="similarity">
    <text evidence="2">Belongs to the class-II pyridoxal-phosphate-dependent aminotransferase family.</text>
</comment>
<dbReference type="Proteomes" id="UP001457282">
    <property type="component" value="Unassembled WGS sequence"/>
</dbReference>
<accession>A0AAW1YBE6</accession>
<feature type="chain" id="PRO_5043811124" evidence="6">
    <location>
        <begin position="24"/>
        <end position="151"/>
    </location>
</feature>
<keyword evidence="8" id="KW-1185">Reference proteome</keyword>
<dbReference type="GO" id="GO:0005783">
    <property type="term" value="C:endoplasmic reticulum"/>
    <property type="evidence" value="ECO:0007669"/>
    <property type="project" value="TreeGrafter"/>
</dbReference>
<proteinExistence type="inferred from homology"/>
<dbReference type="SUPFAM" id="SSF53383">
    <property type="entry name" value="PLP-dependent transferases"/>
    <property type="match status" value="1"/>
</dbReference>
<protein>
    <submittedName>
        <fullName evidence="7">Uncharacterized protein</fullName>
    </submittedName>
</protein>
<name>A0AAW1YBE6_RUBAR</name>
<dbReference type="InterPro" id="IPR015422">
    <property type="entry name" value="PyrdxlP-dep_Trfase_small"/>
</dbReference>
<dbReference type="InterPro" id="IPR050087">
    <property type="entry name" value="AON_synthase_class-II"/>
</dbReference>